<sequence>MNVTLHEELNNVENIWSLGSVDRLLLGFVNQPSQRRDEFICDELSNHLFQSFDAPFGMDLAAINIQRGRDHGIPPYTSWRQPCGLSPVKNWKDLENIFNFQSAKKFQSIYRDVDDIDLFTGGLAEKPVRGGVVGPTFACIIAQQFLNLRKGDR</sequence>
<evidence type="ECO:0008006" key="4">
    <source>
        <dbReference type="Google" id="ProtNLM"/>
    </source>
</evidence>
<dbReference type="PROSITE" id="PS50292">
    <property type="entry name" value="PEROXIDASE_3"/>
    <property type="match status" value="1"/>
</dbReference>
<keyword evidence="1" id="KW-0575">Peroxidase</keyword>
<evidence type="ECO:0000313" key="2">
    <source>
        <dbReference type="EMBL" id="KAJ8944654.1"/>
    </source>
</evidence>
<dbReference type="InterPro" id="IPR019791">
    <property type="entry name" value="Haem_peroxidase_animal"/>
</dbReference>
<dbReference type="GO" id="GO:0004601">
    <property type="term" value="F:peroxidase activity"/>
    <property type="evidence" value="ECO:0007669"/>
    <property type="project" value="UniProtKB-KW"/>
</dbReference>
<dbReference type="Proteomes" id="UP001162156">
    <property type="component" value="Unassembled WGS sequence"/>
</dbReference>
<name>A0AAV8Y0V7_9CUCU</name>
<keyword evidence="3" id="KW-1185">Reference proteome</keyword>
<dbReference type="PANTHER" id="PTHR11475:SF109">
    <property type="entry name" value="CHORION PEROXIDASE-LIKE PROTEIN"/>
    <property type="match status" value="1"/>
</dbReference>
<dbReference type="InterPro" id="IPR037120">
    <property type="entry name" value="Haem_peroxidase_sf_animal"/>
</dbReference>
<organism evidence="2 3">
    <name type="scientific">Rhamnusium bicolor</name>
    <dbReference type="NCBI Taxonomy" id="1586634"/>
    <lineage>
        <taxon>Eukaryota</taxon>
        <taxon>Metazoa</taxon>
        <taxon>Ecdysozoa</taxon>
        <taxon>Arthropoda</taxon>
        <taxon>Hexapoda</taxon>
        <taxon>Insecta</taxon>
        <taxon>Pterygota</taxon>
        <taxon>Neoptera</taxon>
        <taxon>Endopterygota</taxon>
        <taxon>Coleoptera</taxon>
        <taxon>Polyphaga</taxon>
        <taxon>Cucujiformia</taxon>
        <taxon>Chrysomeloidea</taxon>
        <taxon>Cerambycidae</taxon>
        <taxon>Lepturinae</taxon>
        <taxon>Rhagiini</taxon>
        <taxon>Rhamnusium</taxon>
    </lineage>
</organism>
<dbReference type="Gene3D" id="1.10.640.10">
    <property type="entry name" value="Haem peroxidase domain superfamily, animal type"/>
    <property type="match status" value="1"/>
</dbReference>
<dbReference type="EMBL" id="JANEYF010002575">
    <property type="protein sequence ID" value="KAJ8944654.1"/>
    <property type="molecule type" value="Genomic_DNA"/>
</dbReference>
<evidence type="ECO:0000256" key="1">
    <source>
        <dbReference type="ARBA" id="ARBA00022559"/>
    </source>
</evidence>
<accession>A0AAV8Y0V7</accession>
<dbReference type="Pfam" id="PF03098">
    <property type="entry name" value="An_peroxidase"/>
    <property type="match status" value="1"/>
</dbReference>
<evidence type="ECO:0000313" key="3">
    <source>
        <dbReference type="Proteomes" id="UP001162156"/>
    </source>
</evidence>
<dbReference type="SUPFAM" id="SSF48113">
    <property type="entry name" value="Heme-dependent peroxidases"/>
    <property type="match status" value="1"/>
</dbReference>
<proteinExistence type="predicted"/>
<reference evidence="2" key="1">
    <citation type="journal article" date="2023" name="Insect Mol. Biol.">
        <title>Genome sequencing provides insights into the evolution of gene families encoding plant cell wall-degrading enzymes in longhorned beetles.</title>
        <authorList>
            <person name="Shin N.R."/>
            <person name="Okamura Y."/>
            <person name="Kirsch R."/>
            <person name="Pauchet Y."/>
        </authorList>
    </citation>
    <scope>NUCLEOTIDE SEQUENCE</scope>
    <source>
        <strain evidence="2">RBIC_L_NR</strain>
    </source>
</reference>
<dbReference type="PANTHER" id="PTHR11475">
    <property type="entry name" value="OXIDASE/PEROXIDASE"/>
    <property type="match status" value="1"/>
</dbReference>
<comment type="caution">
    <text evidence="2">The sequence shown here is derived from an EMBL/GenBank/DDBJ whole genome shotgun (WGS) entry which is preliminary data.</text>
</comment>
<dbReference type="AlphaFoldDB" id="A0AAV8Y0V7"/>
<dbReference type="GO" id="GO:0020037">
    <property type="term" value="F:heme binding"/>
    <property type="evidence" value="ECO:0007669"/>
    <property type="project" value="InterPro"/>
</dbReference>
<gene>
    <name evidence="2" type="ORF">NQ314_009416</name>
</gene>
<keyword evidence="1" id="KW-0560">Oxidoreductase</keyword>
<dbReference type="InterPro" id="IPR010255">
    <property type="entry name" value="Haem_peroxidase_sf"/>
</dbReference>
<protein>
    <recommendedName>
        <fullName evidence="4">Thyroid peroxidase</fullName>
    </recommendedName>
</protein>
<dbReference type="GO" id="GO:0006979">
    <property type="term" value="P:response to oxidative stress"/>
    <property type="evidence" value="ECO:0007669"/>
    <property type="project" value="InterPro"/>
</dbReference>